<organism evidence="3 4">
    <name type="scientific">Paraoerskovia sediminicola</name>
    <dbReference type="NCBI Taxonomy" id="1138587"/>
    <lineage>
        <taxon>Bacteria</taxon>
        <taxon>Bacillati</taxon>
        <taxon>Actinomycetota</taxon>
        <taxon>Actinomycetes</taxon>
        <taxon>Micrococcales</taxon>
        <taxon>Cellulomonadaceae</taxon>
        <taxon>Paraoerskovia</taxon>
    </lineage>
</organism>
<evidence type="ECO:0000259" key="2">
    <source>
        <dbReference type="Pfam" id="PF08245"/>
    </source>
</evidence>
<protein>
    <recommendedName>
        <fullName evidence="5">UDP-N-acetylmuramate--L-alanine ligase</fullName>
    </recommendedName>
</protein>
<dbReference type="Gene3D" id="3.90.190.20">
    <property type="entry name" value="Mur ligase, C-terminal domain"/>
    <property type="match status" value="1"/>
</dbReference>
<dbReference type="EMBL" id="AP027729">
    <property type="protein sequence ID" value="BDZ43837.1"/>
    <property type="molecule type" value="Genomic_DNA"/>
</dbReference>
<proteinExistence type="predicted"/>
<gene>
    <name evidence="3" type="ORF">GCM10025865_31360</name>
</gene>
<feature type="domain" description="Mur ligase C-terminal" evidence="1">
    <location>
        <begin position="168"/>
        <end position="300"/>
    </location>
</feature>
<evidence type="ECO:0000313" key="3">
    <source>
        <dbReference type="EMBL" id="BDZ43837.1"/>
    </source>
</evidence>
<name>A0ABM8G6R4_9CELL</name>
<dbReference type="Gene3D" id="3.40.1190.10">
    <property type="entry name" value="Mur-like, catalytic domain"/>
    <property type="match status" value="1"/>
</dbReference>
<feature type="domain" description="Mur ligase central" evidence="2">
    <location>
        <begin position="22"/>
        <end position="146"/>
    </location>
</feature>
<evidence type="ECO:0008006" key="5">
    <source>
        <dbReference type="Google" id="ProtNLM"/>
    </source>
</evidence>
<dbReference type="SUPFAM" id="SSF53244">
    <property type="entry name" value="MurD-like peptide ligases, peptide-binding domain"/>
    <property type="match status" value="1"/>
</dbReference>
<dbReference type="Proteomes" id="UP001321475">
    <property type="component" value="Chromosome"/>
</dbReference>
<sequence length="318" mass="32998">MSGGHLGSGDVLVAEADESDGSFLAYSPTVAVVTNVEPDHLDHYGSRAAFEEAFVAFAARVRPGGVLVACADDPGSRALARVHRDGGGSVVSYGMSPDADLVVSGLEHEAGRVRATVTGPDGSASLQLAMPGTHNLLNAVAAVAAAQALGVAFEDAVRAVGSFRGTGRRFELKGEVGGVRVVDDYAHHPTEVAALLVAAREVVGRGRRGGRVVVLFQPHLYSRTRSFATEFARALGLADLVVVTGVYGAREAPDPTVDARTIVSLMTGPRAYAVEDRWAAATKIASSARPGDLVLTVGAGDVTELGPRILEHLRDELS</sequence>
<dbReference type="InterPro" id="IPR036565">
    <property type="entry name" value="Mur-like_cat_sf"/>
</dbReference>
<keyword evidence="4" id="KW-1185">Reference proteome</keyword>
<dbReference type="InterPro" id="IPR013221">
    <property type="entry name" value="Mur_ligase_cen"/>
</dbReference>
<dbReference type="Pfam" id="PF08245">
    <property type="entry name" value="Mur_ligase_M"/>
    <property type="match status" value="1"/>
</dbReference>
<dbReference type="InterPro" id="IPR050061">
    <property type="entry name" value="MurCDEF_pg_biosynth"/>
</dbReference>
<dbReference type="InterPro" id="IPR004101">
    <property type="entry name" value="Mur_ligase_C"/>
</dbReference>
<evidence type="ECO:0000313" key="4">
    <source>
        <dbReference type="Proteomes" id="UP001321475"/>
    </source>
</evidence>
<dbReference type="PANTHER" id="PTHR43445:SF3">
    <property type="entry name" value="UDP-N-ACETYLMURAMATE--L-ALANINE LIGASE"/>
    <property type="match status" value="1"/>
</dbReference>
<dbReference type="Pfam" id="PF02875">
    <property type="entry name" value="Mur_ligase_C"/>
    <property type="match status" value="1"/>
</dbReference>
<accession>A0ABM8G6R4</accession>
<dbReference type="InterPro" id="IPR036615">
    <property type="entry name" value="Mur_ligase_C_dom_sf"/>
</dbReference>
<dbReference type="PANTHER" id="PTHR43445">
    <property type="entry name" value="UDP-N-ACETYLMURAMATE--L-ALANINE LIGASE-RELATED"/>
    <property type="match status" value="1"/>
</dbReference>
<dbReference type="RefSeq" id="WP_350227592.1">
    <property type="nucleotide sequence ID" value="NZ_AP027729.1"/>
</dbReference>
<dbReference type="SUPFAM" id="SSF53623">
    <property type="entry name" value="MurD-like peptide ligases, catalytic domain"/>
    <property type="match status" value="1"/>
</dbReference>
<reference evidence="4" key="1">
    <citation type="journal article" date="2019" name="Int. J. Syst. Evol. Microbiol.">
        <title>The Global Catalogue of Microorganisms (GCM) 10K type strain sequencing project: providing services to taxonomists for standard genome sequencing and annotation.</title>
        <authorList>
            <consortium name="The Broad Institute Genomics Platform"/>
            <consortium name="The Broad Institute Genome Sequencing Center for Infectious Disease"/>
            <person name="Wu L."/>
            <person name="Ma J."/>
        </authorList>
    </citation>
    <scope>NUCLEOTIDE SEQUENCE [LARGE SCALE GENOMIC DNA]</scope>
    <source>
        <strain evidence="4">NBRC 108565</strain>
    </source>
</reference>
<evidence type="ECO:0000259" key="1">
    <source>
        <dbReference type="Pfam" id="PF02875"/>
    </source>
</evidence>